<keyword evidence="4" id="KW-1185">Reference proteome</keyword>
<evidence type="ECO:0000313" key="4">
    <source>
        <dbReference type="Proteomes" id="UP000260665"/>
    </source>
</evidence>
<dbReference type="AlphaFoldDB" id="A0A3E1R8T5"/>
<feature type="domain" description="PBP" evidence="2">
    <location>
        <begin position="184"/>
        <end position="329"/>
    </location>
</feature>
<dbReference type="SUPFAM" id="SSF53850">
    <property type="entry name" value="Periplasmic binding protein-like II"/>
    <property type="match status" value="1"/>
</dbReference>
<evidence type="ECO:0000259" key="2">
    <source>
        <dbReference type="Pfam" id="PF12849"/>
    </source>
</evidence>
<name>A0A3E1R8T5_9BURK</name>
<comment type="caution">
    <text evidence="3">The sequence shown here is derived from an EMBL/GenBank/DDBJ whole genome shotgun (WGS) entry which is preliminary data.</text>
</comment>
<feature type="signal peptide" evidence="1">
    <location>
        <begin position="1"/>
        <end position="21"/>
    </location>
</feature>
<reference evidence="3 4" key="1">
    <citation type="submission" date="2018-05" db="EMBL/GenBank/DDBJ databases">
        <title>Rhodoferax soyangensis sp.nov., isolated from an oligotrophic freshwater lake.</title>
        <authorList>
            <person name="Park M."/>
        </authorList>
    </citation>
    <scope>NUCLEOTIDE SEQUENCE [LARGE SCALE GENOMIC DNA]</scope>
    <source>
        <strain evidence="3 4">IMCC26218</strain>
    </source>
</reference>
<evidence type="ECO:0000313" key="3">
    <source>
        <dbReference type="EMBL" id="RFO95779.1"/>
    </source>
</evidence>
<dbReference type="Pfam" id="PF12849">
    <property type="entry name" value="PBP_like_2"/>
    <property type="match status" value="1"/>
</dbReference>
<feature type="chain" id="PRO_5017716448" description="PBP domain-containing protein" evidence="1">
    <location>
        <begin position="22"/>
        <end position="480"/>
    </location>
</feature>
<dbReference type="OrthoDB" id="8907005at2"/>
<evidence type="ECO:0000256" key="1">
    <source>
        <dbReference type="SAM" id="SignalP"/>
    </source>
</evidence>
<organism evidence="3 4">
    <name type="scientific">Rhodoferax lacus</name>
    <dbReference type="NCBI Taxonomy" id="2184758"/>
    <lineage>
        <taxon>Bacteria</taxon>
        <taxon>Pseudomonadati</taxon>
        <taxon>Pseudomonadota</taxon>
        <taxon>Betaproteobacteria</taxon>
        <taxon>Burkholderiales</taxon>
        <taxon>Comamonadaceae</taxon>
        <taxon>Rhodoferax</taxon>
    </lineage>
</organism>
<dbReference type="Gene3D" id="3.40.190.10">
    <property type="entry name" value="Periplasmic binding protein-like II"/>
    <property type="match status" value="1"/>
</dbReference>
<keyword evidence="1" id="KW-0732">Signal</keyword>
<dbReference type="InterPro" id="IPR024370">
    <property type="entry name" value="PBP_domain"/>
</dbReference>
<gene>
    <name evidence="3" type="ORF">DIC66_16455</name>
</gene>
<dbReference type="RefSeq" id="WP_117179185.1">
    <property type="nucleotide sequence ID" value="NZ_QFZK01000012.1"/>
</dbReference>
<sequence>MKFNKIALAACLAATGLSANAAMTPAAAALVSQATASGQIVFISGASAVQKGFQQLVSNMVTNDVYFNNDGVTNINGSGYVAVAGNLSAATGTWAAGSAVIVIYRNSGGSVYGVNPVARNQAIQSLLVDSTCGSVGSGTAAAPYKCTSSAATTRVPDAGMSDVAPVFFTNPVNTEGEVADTALTAAERALLTAKPMYAQAFGIPVTKNVESTATLNRATVAAIMSGQIADWASVAGTTTGGDIVICRRTPGSGSQAVMNLWAGNYPCNDSAQQFPLNRDDSGAWNPTTRTFTAANGAGATIVIENDSSGAVRSCLDKAVTGGTYVAKDRSGANVTVDFGAGGYKAIGVLSLDSLGSSLTTGNWQFRSLNGAGQITGDGLSTTVGPVTTGSGTFPTVAALNTGDWDMQGWTSFNIPTRTTGAKLAFVNSFLAAAQNPTTLAAVKETKWTASAIPDGNNAGTQTLNVSYVGGNQCAPLNRNY</sequence>
<protein>
    <recommendedName>
        <fullName evidence="2">PBP domain-containing protein</fullName>
    </recommendedName>
</protein>
<dbReference type="Proteomes" id="UP000260665">
    <property type="component" value="Unassembled WGS sequence"/>
</dbReference>
<proteinExistence type="predicted"/>
<dbReference type="EMBL" id="QFZK01000012">
    <property type="protein sequence ID" value="RFO95779.1"/>
    <property type="molecule type" value="Genomic_DNA"/>
</dbReference>
<accession>A0A3E1R8T5</accession>